<dbReference type="GeneID" id="108563969"/>
<evidence type="ECO:0000313" key="1">
    <source>
        <dbReference type="Proteomes" id="UP000695000"/>
    </source>
</evidence>
<accession>A0ABM1MUQ7</accession>
<name>A0ABM1MUQ7_NICVS</name>
<dbReference type="RefSeq" id="XP_017778307.1">
    <property type="nucleotide sequence ID" value="XM_017922818.1"/>
</dbReference>
<sequence>MTRSNFDLPYNSADNSNFKMSKVIENASSFEIRSVIKFLNAQNVRPVEISRQVCSVYGENAMSDGMVRKWCRTFNSKKTNVEDDVASTINEDLLDVKRKIIENRITMTELSNNFPQTSRSLLDDVVREHLLFHKVCTRWVASEEYSSVSNPSSSKCAKKDNSEELVVAKSKKDTVYQYNNNRKLKNVTQVVVKLEGNDDDRIDEIPFQLTDGSPTNTKLKIRSNPNGTEEFTNVCLKVECEEQKIKISNLVMTPHDAGNGIPKALRTSAKIKVECEDDGTNAMKNVTRDSCIVAPQRLCLRRIAKSRLPSRMYKTRNKQLNDVTKVE</sequence>
<gene>
    <name evidence="2" type="primary">LOC108563969</name>
</gene>
<organism evidence="1 2">
    <name type="scientific">Nicrophorus vespilloides</name>
    <name type="common">Boreal carrion beetle</name>
    <dbReference type="NCBI Taxonomy" id="110193"/>
    <lineage>
        <taxon>Eukaryota</taxon>
        <taxon>Metazoa</taxon>
        <taxon>Ecdysozoa</taxon>
        <taxon>Arthropoda</taxon>
        <taxon>Hexapoda</taxon>
        <taxon>Insecta</taxon>
        <taxon>Pterygota</taxon>
        <taxon>Neoptera</taxon>
        <taxon>Endopterygota</taxon>
        <taxon>Coleoptera</taxon>
        <taxon>Polyphaga</taxon>
        <taxon>Staphyliniformia</taxon>
        <taxon>Silphidae</taxon>
        <taxon>Nicrophorinae</taxon>
        <taxon>Nicrophorus</taxon>
    </lineage>
</organism>
<proteinExistence type="predicted"/>
<evidence type="ECO:0000313" key="2">
    <source>
        <dbReference type="RefSeq" id="XP_017778307.1"/>
    </source>
</evidence>
<keyword evidence="1" id="KW-1185">Reference proteome</keyword>
<dbReference type="Proteomes" id="UP000695000">
    <property type="component" value="Unplaced"/>
</dbReference>
<protein>
    <submittedName>
        <fullName evidence="2">Uncharacterized protein LOC108563969 isoform X1</fullName>
    </submittedName>
</protein>
<dbReference type="Gene3D" id="1.10.10.1450">
    <property type="match status" value="1"/>
</dbReference>
<reference evidence="2" key="1">
    <citation type="submission" date="2025-08" db="UniProtKB">
        <authorList>
            <consortium name="RefSeq"/>
        </authorList>
    </citation>
    <scope>IDENTIFICATION</scope>
    <source>
        <tissue evidence="2">Whole Larva</tissue>
    </source>
</reference>